<dbReference type="Pfam" id="PF07686">
    <property type="entry name" value="V-set"/>
    <property type="match status" value="1"/>
</dbReference>
<dbReference type="GO" id="GO:0005576">
    <property type="term" value="C:extracellular region"/>
    <property type="evidence" value="ECO:0007669"/>
    <property type="project" value="UniProtKB-ARBA"/>
</dbReference>
<reference evidence="5" key="1">
    <citation type="submission" date="2022-12" db="EMBL/GenBank/DDBJ databases">
        <authorList>
            <person name="Alioto T."/>
            <person name="Alioto T."/>
            <person name="Gomez Garrido J."/>
        </authorList>
    </citation>
    <scope>NUCLEOTIDE SEQUENCE</scope>
</reference>
<dbReference type="InterPro" id="IPR013783">
    <property type="entry name" value="Ig-like_fold"/>
</dbReference>
<proteinExistence type="predicted"/>
<evidence type="ECO:0000256" key="2">
    <source>
        <dbReference type="ARBA" id="ARBA00023130"/>
    </source>
</evidence>
<feature type="non-terminal residue" evidence="5">
    <location>
        <position position="118"/>
    </location>
</feature>
<feature type="domain" description="Ig-like" evidence="4">
    <location>
        <begin position="3"/>
        <end position="118"/>
    </location>
</feature>
<dbReference type="AlphaFoldDB" id="A0AA35QQA2"/>
<dbReference type="PROSITE" id="PS50835">
    <property type="entry name" value="IG_LIKE"/>
    <property type="match status" value="1"/>
</dbReference>
<keyword evidence="6" id="KW-1185">Reference proteome</keyword>
<feature type="non-terminal residue" evidence="5">
    <location>
        <position position="1"/>
    </location>
</feature>
<evidence type="ECO:0000313" key="6">
    <source>
        <dbReference type="Proteomes" id="UP001178461"/>
    </source>
</evidence>
<sequence length="118" mass="13303">VRSSVQLMESGPRTATPGGSFRLTCIISGYSVSSSCYWMSWVRQAPGKGLEWVSRVSGRLVWSGRIWSNGNVNYNSGLQNRITITRDTSKNQVFLQLRGLKLEDSAMYYCARDTLREN</sequence>
<evidence type="ECO:0000313" key="5">
    <source>
        <dbReference type="EMBL" id="CAI7935155.1"/>
    </source>
</evidence>
<dbReference type="GO" id="GO:0019814">
    <property type="term" value="C:immunoglobulin complex"/>
    <property type="evidence" value="ECO:0007669"/>
    <property type="project" value="UniProtKB-KW"/>
</dbReference>
<accession>A0AA35QQA2</accession>
<keyword evidence="2" id="KW-1064">Adaptive immunity</keyword>
<dbReference type="Proteomes" id="UP001178461">
    <property type="component" value="Unassembled WGS sequence"/>
</dbReference>
<dbReference type="InterPro" id="IPR036179">
    <property type="entry name" value="Ig-like_dom_sf"/>
</dbReference>
<organism evidence="5 6">
    <name type="scientific">Podarcis lilfordi</name>
    <name type="common">Lilford's wall lizard</name>
    <dbReference type="NCBI Taxonomy" id="74358"/>
    <lineage>
        <taxon>Eukaryota</taxon>
        <taxon>Metazoa</taxon>
        <taxon>Chordata</taxon>
        <taxon>Craniata</taxon>
        <taxon>Vertebrata</taxon>
        <taxon>Euteleostomi</taxon>
        <taxon>Lepidosauria</taxon>
        <taxon>Squamata</taxon>
        <taxon>Bifurcata</taxon>
        <taxon>Unidentata</taxon>
        <taxon>Episquamata</taxon>
        <taxon>Laterata</taxon>
        <taxon>Lacertibaenia</taxon>
        <taxon>Lacertidae</taxon>
        <taxon>Podarcis</taxon>
    </lineage>
</organism>
<keyword evidence="3" id="KW-1280">Immunoglobulin</keyword>
<dbReference type="GO" id="GO:0002250">
    <property type="term" value="P:adaptive immune response"/>
    <property type="evidence" value="ECO:0007669"/>
    <property type="project" value="UniProtKB-KW"/>
</dbReference>
<dbReference type="InterPro" id="IPR050199">
    <property type="entry name" value="IgHV"/>
</dbReference>
<name>A0AA35QQA2_9SAUR</name>
<protein>
    <submittedName>
        <fullName evidence="5">Heavy chain variable region</fullName>
    </submittedName>
</protein>
<dbReference type="SMART" id="SM00406">
    <property type="entry name" value="IGv"/>
    <property type="match status" value="1"/>
</dbReference>
<keyword evidence="1" id="KW-0391">Immunity</keyword>
<comment type="caution">
    <text evidence="5">The sequence shown here is derived from an EMBL/GenBank/DDBJ whole genome shotgun (WGS) entry which is preliminary data.</text>
</comment>
<dbReference type="InterPro" id="IPR013106">
    <property type="entry name" value="Ig_V-set"/>
</dbReference>
<dbReference type="InterPro" id="IPR007110">
    <property type="entry name" value="Ig-like_dom"/>
</dbReference>
<dbReference type="SUPFAM" id="SSF48726">
    <property type="entry name" value="Immunoglobulin"/>
    <property type="match status" value="1"/>
</dbReference>
<evidence type="ECO:0000259" key="4">
    <source>
        <dbReference type="PROSITE" id="PS50835"/>
    </source>
</evidence>
<gene>
    <name evidence="5" type="ORF">PODLI_1B007653</name>
</gene>
<evidence type="ECO:0000256" key="1">
    <source>
        <dbReference type="ARBA" id="ARBA00022859"/>
    </source>
</evidence>
<dbReference type="PANTHER" id="PTHR23266">
    <property type="entry name" value="IMMUNOGLOBULIN HEAVY CHAIN"/>
    <property type="match status" value="1"/>
</dbReference>
<dbReference type="Gene3D" id="2.60.40.10">
    <property type="entry name" value="Immunoglobulins"/>
    <property type="match status" value="1"/>
</dbReference>
<evidence type="ECO:0000256" key="3">
    <source>
        <dbReference type="ARBA" id="ARBA00043265"/>
    </source>
</evidence>
<dbReference type="EMBL" id="CANTUW010000082">
    <property type="protein sequence ID" value="CAI7935155.1"/>
    <property type="molecule type" value="Genomic_DNA"/>
</dbReference>